<dbReference type="Proteomes" id="UP000004994">
    <property type="component" value="Unassembled WGS sequence"/>
</dbReference>
<accession>A0A494GAC9</accession>
<dbReference type="Pfam" id="PF02362">
    <property type="entry name" value="B3"/>
    <property type="match status" value="2"/>
</dbReference>
<dbReference type="PANTHER" id="PTHR31920">
    <property type="entry name" value="B3 DOMAIN-CONTAINING"/>
    <property type="match status" value="1"/>
</dbReference>
<keyword evidence="3" id="KW-0238">DNA-binding</keyword>
<dbReference type="InParanoid" id="A0A494GAC9"/>
<reference evidence="7" key="2">
    <citation type="submission" date="2019-04" db="UniProtKB">
        <authorList>
            <consortium name="EnsemblPlants"/>
        </authorList>
    </citation>
    <scope>IDENTIFICATION</scope>
    <source>
        <strain evidence="7">cv. Heinz 1706</strain>
    </source>
</reference>
<dbReference type="STRING" id="4081.A0A494GAC9"/>
<evidence type="ECO:0000256" key="3">
    <source>
        <dbReference type="ARBA" id="ARBA00023125"/>
    </source>
</evidence>
<evidence type="ECO:0000256" key="5">
    <source>
        <dbReference type="ARBA" id="ARBA00023242"/>
    </source>
</evidence>
<keyword evidence="8" id="KW-1185">Reference proteome</keyword>
<proteinExistence type="predicted"/>
<keyword evidence="5" id="KW-0539">Nucleus</keyword>
<dbReference type="InterPro" id="IPR003340">
    <property type="entry name" value="B3_DNA-bd"/>
</dbReference>
<organism evidence="7">
    <name type="scientific">Solanum lycopersicum</name>
    <name type="common">Tomato</name>
    <name type="synonym">Lycopersicon esculentum</name>
    <dbReference type="NCBI Taxonomy" id="4081"/>
    <lineage>
        <taxon>Eukaryota</taxon>
        <taxon>Viridiplantae</taxon>
        <taxon>Streptophyta</taxon>
        <taxon>Embryophyta</taxon>
        <taxon>Tracheophyta</taxon>
        <taxon>Spermatophyta</taxon>
        <taxon>Magnoliopsida</taxon>
        <taxon>eudicotyledons</taxon>
        <taxon>Gunneridae</taxon>
        <taxon>Pentapetalae</taxon>
        <taxon>asterids</taxon>
        <taxon>lamiids</taxon>
        <taxon>Solanales</taxon>
        <taxon>Solanaceae</taxon>
        <taxon>Solanoideae</taxon>
        <taxon>Solaneae</taxon>
        <taxon>Solanum</taxon>
        <taxon>Solanum subgen. Lycopersicon</taxon>
    </lineage>
</organism>
<dbReference type="PaxDb" id="4081-Solyc03g043580.1.1"/>
<evidence type="ECO:0000256" key="1">
    <source>
        <dbReference type="ARBA" id="ARBA00004123"/>
    </source>
</evidence>
<evidence type="ECO:0000259" key="6">
    <source>
        <dbReference type="PROSITE" id="PS50863"/>
    </source>
</evidence>
<dbReference type="InterPro" id="IPR015300">
    <property type="entry name" value="DNA-bd_pseudobarrel_sf"/>
</dbReference>
<feature type="domain" description="TF-B3" evidence="6">
    <location>
        <begin position="223"/>
        <end position="317"/>
    </location>
</feature>
<dbReference type="Gene3D" id="2.40.330.10">
    <property type="entry name" value="DNA-binding pseudobarrel domain"/>
    <property type="match status" value="2"/>
</dbReference>
<protein>
    <recommendedName>
        <fullName evidence="6">TF-B3 domain-containing protein</fullName>
    </recommendedName>
</protein>
<dbReference type="EnsemblPlants" id="Solyc03g043580.2.1">
    <property type="protein sequence ID" value="Solyc03g043580.2.1"/>
    <property type="gene ID" value="Solyc03g043580.2"/>
</dbReference>
<dbReference type="InterPro" id="IPR050655">
    <property type="entry name" value="Plant_B3_domain"/>
</dbReference>
<evidence type="ECO:0000313" key="8">
    <source>
        <dbReference type="Proteomes" id="UP000004994"/>
    </source>
</evidence>
<dbReference type="CDD" id="cd10017">
    <property type="entry name" value="B3_DNA"/>
    <property type="match status" value="2"/>
</dbReference>
<dbReference type="Gramene" id="Solyc03g043580.2.1">
    <property type="protein sequence ID" value="Solyc03g043580.2.1"/>
    <property type="gene ID" value="Solyc03g043580.2"/>
</dbReference>
<dbReference type="AlphaFoldDB" id="A0A494GAC9"/>
<dbReference type="PANTHER" id="PTHR31920:SF74">
    <property type="entry name" value="TF-B3 DOMAIN-CONTAINING PROTEIN"/>
    <property type="match status" value="1"/>
</dbReference>
<evidence type="ECO:0000256" key="4">
    <source>
        <dbReference type="ARBA" id="ARBA00023163"/>
    </source>
</evidence>
<evidence type="ECO:0000313" key="7">
    <source>
        <dbReference type="EnsemblPlants" id="Solyc03g043580.2.1"/>
    </source>
</evidence>
<dbReference type="SUPFAM" id="SSF101936">
    <property type="entry name" value="DNA-binding pseudobarrel domain"/>
    <property type="match status" value="2"/>
</dbReference>
<reference evidence="7" key="1">
    <citation type="journal article" date="2012" name="Nature">
        <title>The tomato genome sequence provides insights into fleshy fruit evolution.</title>
        <authorList>
            <consortium name="Tomato Genome Consortium"/>
        </authorList>
    </citation>
    <scope>NUCLEOTIDE SEQUENCE [LARGE SCALE GENOMIC DNA]</scope>
    <source>
        <strain evidence="7">cv. Heinz 1706</strain>
    </source>
</reference>
<name>A0A494GAC9_SOLLC</name>
<dbReference type="GO" id="GO:0005634">
    <property type="term" value="C:nucleus"/>
    <property type="evidence" value="ECO:0007669"/>
    <property type="project" value="UniProtKB-SubCell"/>
</dbReference>
<sequence length="323" mass="37146">MANEFHGSSLRSSSPNNPKFIQIITSLDELRRLRIPVVFAKRHYENMLNPVFLEAPHGKAWEVEVENSQGQIWLAKGWSDFCDYYSISIKSVLMFTYNPRCQFSVAIYDQSKTEIEYPIDQDIESDEQEEDILFAQANANIIEEDILILQSNANVIEEDIPILQSNTNEIEDEEEHIPVNCPQTNANLIEQHKEVREANSISEKVGPNNYSSRYSLVDLTGDNPFFEMVIKKSHATCMAIPLRFAQQTDIINMKNMRLVNEEGVEWKVEIEYARSMVIIKEGWTAFRKDNKIANGETCRFKLIRGPIANVLQVQKIPTPLCLQ</sequence>
<keyword evidence="4" id="KW-0804">Transcription</keyword>
<comment type="subcellular location">
    <subcellularLocation>
        <location evidence="1">Nucleus</location>
    </subcellularLocation>
</comment>
<feature type="domain" description="TF-B3" evidence="6">
    <location>
        <begin position="18"/>
        <end position="111"/>
    </location>
</feature>
<dbReference type="GO" id="GO:0003677">
    <property type="term" value="F:DNA binding"/>
    <property type="evidence" value="ECO:0007669"/>
    <property type="project" value="UniProtKB-KW"/>
</dbReference>
<dbReference type="OMA" id="MERSYES"/>
<evidence type="ECO:0000256" key="2">
    <source>
        <dbReference type="ARBA" id="ARBA00023015"/>
    </source>
</evidence>
<keyword evidence="2" id="KW-0805">Transcription regulation</keyword>
<dbReference type="SMART" id="SM01019">
    <property type="entry name" value="B3"/>
    <property type="match status" value="2"/>
</dbReference>
<dbReference type="PROSITE" id="PS50863">
    <property type="entry name" value="B3"/>
    <property type="match status" value="2"/>
</dbReference>